<sequence length="187" mass="19807">MKNKAKIFHILALATAVLPITVSAHPWHTSSESPDFLAGLIHPFTSADHVLTLLTIGLLFSGSDKRSLSFMPLIFVAAMLLGGGLSLAYVEIVRAGDIVQGLVFSLIVLLASGDTLSRLVGIAMVVMIGFLHGQAHVYDIWLDVDTISFTAGFALTSGVILVAIVGLIRGLNLCLTRLFQPASDGNP</sequence>
<keyword evidence="2" id="KW-0732">Signal</keyword>
<keyword evidence="1" id="KW-0812">Transmembrane</keyword>
<dbReference type="EMBL" id="CP073754">
    <property type="protein sequence ID" value="QWF72077.1"/>
    <property type="molecule type" value="Genomic_DNA"/>
</dbReference>
<dbReference type="InterPro" id="IPR007038">
    <property type="entry name" value="HupE_UreJ"/>
</dbReference>
<feature type="transmembrane region" description="Helical" evidence="1">
    <location>
        <begin position="68"/>
        <end position="89"/>
    </location>
</feature>
<dbReference type="AlphaFoldDB" id="A0A975RAE7"/>
<feature type="chain" id="PRO_5037008091" evidence="2">
    <location>
        <begin position="25"/>
        <end position="187"/>
    </location>
</feature>
<feature type="signal peptide" evidence="2">
    <location>
        <begin position="1"/>
        <end position="24"/>
    </location>
</feature>
<evidence type="ECO:0000313" key="3">
    <source>
        <dbReference type="EMBL" id="QWF72077.1"/>
    </source>
</evidence>
<organism evidence="3 4">
    <name type="scientific">Methylomonas paludis</name>
    <dbReference type="NCBI Taxonomy" id="1173101"/>
    <lineage>
        <taxon>Bacteria</taxon>
        <taxon>Pseudomonadati</taxon>
        <taxon>Pseudomonadota</taxon>
        <taxon>Gammaproteobacteria</taxon>
        <taxon>Methylococcales</taxon>
        <taxon>Methylococcaceae</taxon>
        <taxon>Methylomonas</taxon>
    </lineage>
</organism>
<keyword evidence="1" id="KW-1133">Transmembrane helix</keyword>
<evidence type="ECO:0000313" key="4">
    <source>
        <dbReference type="Proteomes" id="UP000676649"/>
    </source>
</evidence>
<dbReference type="PIRSF" id="PIRSF016919">
    <property type="entry name" value="HupE_UreJ"/>
    <property type="match status" value="1"/>
</dbReference>
<dbReference type="KEGG" id="mpad:KEF85_06410"/>
<keyword evidence="1" id="KW-0472">Membrane</keyword>
<reference evidence="3" key="1">
    <citation type="submission" date="2021-04" db="EMBL/GenBank/DDBJ databases">
        <title>Draft genome sequence data of methanotrophic Methylovulum sp. strain S1L and Methylomonas sp. strain S2AM isolated from boreal lake water columns.</title>
        <authorList>
            <person name="Rissanen A.J."/>
            <person name="Mangayil R."/>
            <person name="Svenning M.M."/>
            <person name="Khanongnuch R."/>
        </authorList>
    </citation>
    <scope>NUCLEOTIDE SEQUENCE</scope>
    <source>
        <strain evidence="3">S2AM</strain>
    </source>
</reference>
<gene>
    <name evidence="3" type="ORF">KEF85_06410</name>
</gene>
<feature type="transmembrane region" description="Helical" evidence="1">
    <location>
        <begin position="119"/>
        <end position="141"/>
    </location>
</feature>
<keyword evidence="4" id="KW-1185">Reference proteome</keyword>
<accession>A0A975RAE7</accession>
<evidence type="ECO:0000256" key="2">
    <source>
        <dbReference type="SAM" id="SignalP"/>
    </source>
</evidence>
<name>A0A975RAE7_9GAMM</name>
<dbReference type="Proteomes" id="UP000676649">
    <property type="component" value="Chromosome"/>
</dbReference>
<feature type="transmembrane region" description="Helical" evidence="1">
    <location>
        <begin position="147"/>
        <end position="168"/>
    </location>
</feature>
<protein>
    <submittedName>
        <fullName evidence="3">HupE/UreJ family protein</fullName>
    </submittedName>
</protein>
<proteinExistence type="predicted"/>
<evidence type="ECO:0000256" key="1">
    <source>
        <dbReference type="SAM" id="Phobius"/>
    </source>
</evidence>
<dbReference type="RefSeq" id="WP_215584180.1">
    <property type="nucleotide sequence ID" value="NZ_CP073754.1"/>
</dbReference>
<dbReference type="Pfam" id="PF04955">
    <property type="entry name" value="HupE_UreJ"/>
    <property type="match status" value="1"/>
</dbReference>